<dbReference type="Pfam" id="PF20167">
    <property type="entry name" value="Transposase_32"/>
    <property type="match status" value="1"/>
</dbReference>
<dbReference type="EMBL" id="JRKL02004280">
    <property type="protein sequence ID" value="KAF3952969.1"/>
    <property type="molecule type" value="Genomic_DNA"/>
</dbReference>
<protein>
    <recommendedName>
        <fullName evidence="2">Putative plant transposon protein domain-containing protein</fullName>
    </recommendedName>
</protein>
<evidence type="ECO:0000313" key="3">
    <source>
        <dbReference type="EMBL" id="KAF3952969.1"/>
    </source>
</evidence>
<feature type="signal peptide" evidence="1">
    <location>
        <begin position="1"/>
        <end position="18"/>
    </location>
</feature>
<proteinExistence type="predicted"/>
<organism evidence="3 4">
    <name type="scientific">Castanea mollissima</name>
    <name type="common">Chinese chestnut</name>
    <dbReference type="NCBI Taxonomy" id="60419"/>
    <lineage>
        <taxon>Eukaryota</taxon>
        <taxon>Viridiplantae</taxon>
        <taxon>Streptophyta</taxon>
        <taxon>Embryophyta</taxon>
        <taxon>Tracheophyta</taxon>
        <taxon>Spermatophyta</taxon>
        <taxon>Magnoliopsida</taxon>
        <taxon>eudicotyledons</taxon>
        <taxon>Gunneridae</taxon>
        <taxon>Pentapetalae</taxon>
        <taxon>rosids</taxon>
        <taxon>fabids</taxon>
        <taxon>Fagales</taxon>
        <taxon>Fagaceae</taxon>
        <taxon>Castanea</taxon>
    </lineage>
</organism>
<keyword evidence="1" id="KW-0732">Signal</keyword>
<accession>A0A8J4QTZ7</accession>
<evidence type="ECO:0000256" key="1">
    <source>
        <dbReference type="SAM" id="SignalP"/>
    </source>
</evidence>
<dbReference type="Proteomes" id="UP000737018">
    <property type="component" value="Unassembled WGS sequence"/>
</dbReference>
<evidence type="ECO:0000313" key="4">
    <source>
        <dbReference type="Proteomes" id="UP000737018"/>
    </source>
</evidence>
<evidence type="ECO:0000259" key="2">
    <source>
        <dbReference type="Pfam" id="PF20167"/>
    </source>
</evidence>
<dbReference type="InterPro" id="IPR046796">
    <property type="entry name" value="Transposase_32_dom"/>
</dbReference>
<dbReference type="OrthoDB" id="1559178at2759"/>
<name>A0A8J4QTZ7_9ROSI</name>
<dbReference type="AlphaFoldDB" id="A0A8J4QTZ7"/>
<feature type="domain" description="Putative plant transposon protein" evidence="2">
    <location>
        <begin position="90"/>
        <end position="269"/>
    </location>
</feature>
<keyword evidence="4" id="KW-1185">Reference proteome</keyword>
<gene>
    <name evidence="3" type="ORF">CMV_021537</name>
</gene>
<reference evidence="3" key="1">
    <citation type="submission" date="2020-03" db="EMBL/GenBank/DDBJ databases">
        <title>Castanea mollissima Vanexum genome sequencing.</title>
        <authorList>
            <person name="Staton M."/>
        </authorList>
    </citation>
    <scope>NUCLEOTIDE SEQUENCE</scope>
    <source>
        <tissue evidence="3">Leaf</tissue>
    </source>
</reference>
<comment type="caution">
    <text evidence="3">The sequence shown here is derived from an EMBL/GenBank/DDBJ whole genome shotgun (WGS) entry which is preliminary data.</text>
</comment>
<sequence>MPSSKWLLFFSFTLPLEENLVTFQSVFFEFWGEISSPHFSATVFHSKSSGELWPLDTSYHGFFSKRRLYLERDVTLSELQFTCVPRVFESRGWISLTSGFPAPPTNLVHEFYSNIHDIKEDGSFSVMVRNISFEVTPTLVSAVLGIPRVLESPYPYTAETAPSQTDMLTLFCGEHTIWPNGISKVKSASFIPEYQWLNRIMCTNLFPIAHLHTLNVPRAQLLYALITDVPIDICRHICQVIIDAFESNSSRTVLPLPCIITQLIEAQKVSIYAQDVREKPLSAFGSRTLHLSSSHMKRARDSDFDSDDDLDQEIDEIANAVPAEPRPSTSGAQAAHAMPLAKCARHSVSDSDEDLNREIDVIADVVVAESKPSPPAAQAALSKSLSVTGSNTLQLSSSHVKLLNHIAHDSKDDLDQDIDEIADAVAAESRPSTSSAAQPTLSNMMNLLQQILPRLNHIEQDIREIKKCLARAH</sequence>
<feature type="chain" id="PRO_5035187264" description="Putative plant transposon protein domain-containing protein" evidence="1">
    <location>
        <begin position="19"/>
        <end position="473"/>
    </location>
</feature>